<feature type="transmembrane region" description="Helical" evidence="1">
    <location>
        <begin position="130"/>
        <end position="151"/>
    </location>
</feature>
<feature type="transmembrane region" description="Helical" evidence="1">
    <location>
        <begin position="172"/>
        <end position="189"/>
    </location>
</feature>
<name>A0A9P1IZY3_9PELO</name>
<keyword evidence="1" id="KW-0472">Membrane</keyword>
<dbReference type="Proteomes" id="UP001152747">
    <property type="component" value="Unassembled WGS sequence"/>
</dbReference>
<dbReference type="PANTHER" id="PTHR23017">
    <property type="entry name" value="SERPENTINE RECEPTOR, CLASS X"/>
    <property type="match status" value="1"/>
</dbReference>
<dbReference type="InterPro" id="IPR019430">
    <property type="entry name" value="7TM_GPCR_serpentine_rcpt_Srx"/>
</dbReference>
<feature type="transmembrane region" description="Helical" evidence="1">
    <location>
        <begin position="62"/>
        <end position="86"/>
    </location>
</feature>
<proteinExistence type="predicted"/>
<dbReference type="OrthoDB" id="5844478at2759"/>
<protein>
    <recommendedName>
        <fullName evidence="2">7TM GPCR serpentine receptor class x (Srx) domain-containing protein</fullName>
    </recommendedName>
</protein>
<accession>A0A9P1IZY3</accession>
<keyword evidence="4" id="KW-1185">Reference proteome</keyword>
<evidence type="ECO:0000313" key="4">
    <source>
        <dbReference type="Proteomes" id="UP001152747"/>
    </source>
</evidence>
<evidence type="ECO:0000256" key="1">
    <source>
        <dbReference type="SAM" id="Phobius"/>
    </source>
</evidence>
<dbReference type="EMBL" id="CANHGI010000005">
    <property type="protein sequence ID" value="CAI5453766.1"/>
    <property type="molecule type" value="Genomic_DNA"/>
</dbReference>
<reference evidence="3" key="1">
    <citation type="submission" date="2022-11" db="EMBL/GenBank/DDBJ databases">
        <authorList>
            <person name="Kikuchi T."/>
        </authorList>
    </citation>
    <scope>NUCLEOTIDE SEQUENCE</scope>
    <source>
        <strain evidence="3">PS1010</strain>
    </source>
</reference>
<organism evidence="3 4">
    <name type="scientific">Caenorhabditis angaria</name>
    <dbReference type="NCBI Taxonomy" id="860376"/>
    <lineage>
        <taxon>Eukaryota</taxon>
        <taxon>Metazoa</taxon>
        <taxon>Ecdysozoa</taxon>
        <taxon>Nematoda</taxon>
        <taxon>Chromadorea</taxon>
        <taxon>Rhabditida</taxon>
        <taxon>Rhabditina</taxon>
        <taxon>Rhabditomorpha</taxon>
        <taxon>Rhabditoidea</taxon>
        <taxon>Rhabditidae</taxon>
        <taxon>Peloderinae</taxon>
        <taxon>Caenorhabditis</taxon>
    </lineage>
</organism>
<comment type="caution">
    <text evidence="3">The sequence shown here is derived from an EMBL/GenBank/DDBJ whole genome shotgun (WGS) entry which is preliminary data.</text>
</comment>
<feature type="transmembrane region" description="Helical" evidence="1">
    <location>
        <begin position="209"/>
        <end position="229"/>
    </location>
</feature>
<keyword evidence="1" id="KW-1133">Transmembrane helix</keyword>
<keyword evidence="1" id="KW-0812">Transmembrane</keyword>
<dbReference type="Pfam" id="PF10328">
    <property type="entry name" value="7TM_GPCR_Srx"/>
    <property type="match status" value="1"/>
</dbReference>
<dbReference type="PANTHER" id="PTHR23017:SF24">
    <property type="entry name" value="7TM GPCR SERPENTINE RECEPTOR CLASS X (SRX) DOMAIN-CONTAINING PROTEIN-RELATED"/>
    <property type="match status" value="1"/>
</dbReference>
<dbReference type="AlphaFoldDB" id="A0A9P1IZY3"/>
<evidence type="ECO:0000259" key="2">
    <source>
        <dbReference type="Pfam" id="PF10328"/>
    </source>
</evidence>
<feature type="transmembrane region" description="Helical" evidence="1">
    <location>
        <begin position="20"/>
        <end position="41"/>
    </location>
</feature>
<gene>
    <name evidence="3" type="ORF">CAMP_LOCUS16403</name>
</gene>
<sequence>MFAEVVYERGHEYIQDFQDVKAAIIVFIPCFIGFILALVALRGFYVIPAMNTSFGYLTRAQLFPQAIAGLTTGGFYFFGVLFIAIIHTPMFTWYHNCGYKFYHYGWVFSFIITDTCGTKFEVLLRTVQSVLSTSISIFDVGTLISLLFFANRILKTKSAEMRKREINFGQQVVLQGLAAIIFAIVYSLAYEYIPGTTPETWKIFWTSTFIASLVHIVSTGVIFVFNAEFSKWLRAKKKQRTMPASVLNVA</sequence>
<feature type="domain" description="7TM GPCR serpentine receptor class x (Srx)" evidence="2">
    <location>
        <begin position="76"/>
        <end position="226"/>
    </location>
</feature>
<evidence type="ECO:0000313" key="3">
    <source>
        <dbReference type="EMBL" id="CAI5453766.1"/>
    </source>
</evidence>